<dbReference type="Proteomes" id="UP000626092">
    <property type="component" value="Unassembled WGS sequence"/>
</dbReference>
<dbReference type="OrthoDB" id="10566107at2759"/>
<dbReference type="PANTHER" id="PTHR45496:SF19">
    <property type="entry name" value="J DOMAIN-CONTAINING PROTEIN"/>
    <property type="match status" value="1"/>
</dbReference>
<comment type="caution">
    <text evidence="1">The sequence shown here is derived from an EMBL/GenBank/DDBJ whole genome shotgun (WGS) entry which is preliminary data.</text>
</comment>
<sequence length="98" mass="11367">MSIHPMWNGMAIRKSLQRRRLQLPRHAVAYPDLVASQYRRLTLLLNPHRNRLPSAAHGLKIVSDAWSDLEADNEDLEALWFQSQLMVTMTTFTKGRAR</sequence>
<dbReference type="PANTHER" id="PTHR45496">
    <property type="entry name" value="CHAPERONE DNAJ-DOMAIN SUPERFAMILY PROTEIN"/>
    <property type="match status" value="1"/>
</dbReference>
<proteinExistence type="predicted"/>
<name>A0A834GRK4_RHOSS</name>
<protein>
    <submittedName>
        <fullName evidence="1">Uncharacterized protein</fullName>
    </submittedName>
</protein>
<keyword evidence="2" id="KW-1185">Reference proteome</keyword>
<reference evidence="1" key="1">
    <citation type="submission" date="2019-11" db="EMBL/GenBank/DDBJ databases">
        <authorList>
            <person name="Liu Y."/>
            <person name="Hou J."/>
            <person name="Li T.-Q."/>
            <person name="Guan C.-H."/>
            <person name="Wu X."/>
            <person name="Wu H.-Z."/>
            <person name="Ling F."/>
            <person name="Zhang R."/>
            <person name="Shi X.-G."/>
            <person name="Ren J.-P."/>
            <person name="Chen E.-F."/>
            <person name="Sun J.-M."/>
        </authorList>
    </citation>
    <scope>NUCLEOTIDE SEQUENCE</scope>
    <source>
        <strain evidence="1">Adult_tree_wgs_1</strain>
        <tissue evidence="1">Leaves</tissue>
    </source>
</reference>
<organism evidence="1 2">
    <name type="scientific">Rhododendron simsii</name>
    <name type="common">Sims's rhododendron</name>
    <dbReference type="NCBI Taxonomy" id="118357"/>
    <lineage>
        <taxon>Eukaryota</taxon>
        <taxon>Viridiplantae</taxon>
        <taxon>Streptophyta</taxon>
        <taxon>Embryophyta</taxon>
        <taxon>Tracheophyta</taxon>
        <taxon>Spermatophyta</taxon>
        <taxon>Magnoliopsida</taxon>
        <taxon>eudicotyledons</taxon>
        <taxon>Gunneridae</taxon>
        <taxon>Pentapetalae</taxon>
        <taxon>asterids</taxon>
        <taxon>Ericales</taxon>
        <taxon>Ericaceae</taxon>
        <taxon>Ericoideae</taxon>
        <taxon>Rhodoreae</taxon>
        <taxon>Rhododendron</taxon>
    </lineage>
</organism>
<evidence type="ECO:0000313" key="1">
    <source>
        <dbReference type="EMBL" id="KAF7140605.1"/>
    </source>
</evidence>
<evidence type="ECO:0000313" key="2">
    <source>
        <dbReference type="Proteomes" id="UP000626092"/>
    </source>
</evidence>
<dbReference type="AlphaFoldDB" id="A0A834GRK4"/>
<gene>
    <name evidence="1" type="ORF">RHSIM_Rhsim06G0142800</name>
</gene>
<dbReference type="InterPro" id="IPR053052">
    <property type="entry name" value="Imprinting_Balance_Reg"/>
</dbReference>
<dbReference type="EMBL" id="WJXA01000006">
    <property type="protein sequence ID" value="KAF7140605.1"/>
    <property type="molecule type" value="Genomic_DNA"/>
</dbReference>
<accession>A0A834GRK4</accession>